<feature type="transmembrane region" description="Helical" evidence="1">
    <location>
        <begin position="367"/>
        <end position="390"/>
    </location>
</feature>
<dbReference type="Pfam" id="PF00144">
    <property type="entry name" value="Beta-lactamase"/>
    <property type="match status" value="1"/>
</dbReference>
<feature type="signal peptide" evidence="2">
    <location>
        <begin position="1"/>
        <end position="24"/>
    </location>
</feature>
<dbReference type="PANTHER" id="PTHR46825:SF9">
    <property type="entry name" value="BETA-LACTAMASE-RELATED DOMAIN-CONTAINING PROTEIN"/>
    <property type="match status" value="1"/>
</dbReference>
<sequence length="399" mass="46104">MCRFIKLLRIVILLGILGACSSKTDTIDSYLGFDIPKETLDGFLDAKMEEYDIPGLSIAVLNDGKVVCHKTKGLADVANKIPVDSKTIFEGASISKPVFGFFVMTFVEEGVLDLDKPLFEYLEYPDIAHDERYKKITARMALSHRSGFPNWREDNKDGKLNIQFEPGTDYFYSGEGYQYVTQVIKHILNTDDAGLEAEFQERVGKPLGLKHTVYIQNEYTRKHKAEPYDEDRNWIDWKNDYWVQKEEGNFYAPSSIHSESLDFSKWMIGVMNKKVLSRQSYNELLKPHSKVPYDGVDVSYTLGFLTIHFPFTNIYLHSGNNEGFTSWFTLDTEKDWGFVIFTNSEYGEQLGQELFFYMLADPGRTKLYVILGVSFIFLILVIIFFARWIIKQIRKPKQL</sequence>
<evidence type="ECO:0000313" key="4">
    <source>
        <dbReference type="EMBL" id="MEB3344180.1"/>
    </source>
</evidence>
<dbReference type="EC" id="3.1.1.103" evidence="4"/>
<accession>A0ABU5ZQ09</accession>
<evidence type="ECO:0000313" key="5">
    <source>
        <dbReference type="Proteomes" id="UP001327027"/>
    </source>
</evidence>
<keyword evidence="1" id="KW-0472">Membrane</keyword>
<keyword evidence="2" id="KW-0732">Signal</keyword>
<comment type="caution">
    <text evidence="4">The sequence shown here is derived from an EMBL/GenBank/DDBJ whole genome shotgun (WGS) entry which is preliminary data.</text>
</comment>
<dbReference type="InterPro" id="IPR012338">
    <property type="entry name" value="Beta-lactam/transpept-like"/>
</dbReference>
<dbReference type="RefSeq" id="WP_324178231.1">
    <property type="nucleotide sequence ID" value="NZ_BAABAW010000016.1"/>
</dbReference>
<reference evidence="4 5" key="1">
    <citation type="journal article" date="2013" name="Int. J. Syst. Evol. Microbiol.">
        <title>Aquimarina gracilis sp. nov., isolated from the gut microflora of a mussel, Mytilus coruscus, and emended description of Aquimarina spongiae.</title>
        <authorList>
            <person name="Park S.C."/>
            <person name="Choe H.N."/>
            <person name="Baik K.S."/>
            <person name="Seong C.N."/>
        </authorList>
    </citation>
    <scope>NUCLEOTIDE SEQUENCE [LARGE SCALE GENOMIC DNA]</scope>
    <source>
        <strain evidence="4 5">PSC32</strain>
    </source>
</reference>
<name>A0ABU5ZQ09_9FLAO</name>
<dbReference type="InterPro" id="IPR050491">
    <property type="entry name" value="AmpC-like"/>
</dbReference>
<keyword evidence="4" id="KW-0378">Hydrolase</keyword>
<keyword evidence="1" id="KW-1133">Transmembrane helix</keyword>
<dbReference type="SUPFAM" id="SSF56601">
    <property type="entry name" value="beta-lactamase/transpeptidase-like"/>
    <property type="match status" value="1"/>
</dbReference>
<dbReference type="PROSITE" id="PS51257">
    <property type="entry name" value="PROKAR_LIPOPROTEIN"/>
    <property type="match status" value="1"/>
</dbReference>
<evidence type="ECO:0000256" key="1">
    <source>
        <dbReference type="SAM" id="Phobius"/>
    </source>
</evidence>
<proteinExistence type="predicted"/>
<evidence type="ECO:0000256" key="2">
    <source>
        <dbReference type="SAM" id="SignalP"/>
    </source>
</evidence>
<organism evidence="4 5">
    <name type="scientific">Aquimarina gracilis</name>
    <dbReference type="NCBI Taxonomy" id="874422"/>
    <lineage>
        <taxon>Bacteria</taxon>
        <taxon>Pseudomonadati</taxon>
        <taxon>Bacteroidota</taxon>
        <taxon>Flavobacteriia</taxon>
        <taxon>Flavobacteriales</taxon>
        <taxon>Flavobacteriaceae</taxon>
        <taxon>Aquimarina</taxon>
    </lineage>
</organism>
<feature type="chain" id="PRO_5046590855" evidence="2">
    <location>
        <begin position="25"/>
        <end position="399"/>
    </location>
</feature>
<dbReference type="PANTHER" id="PTHR46825">
    <property type="entry name" value="D-ALANYL-D-ALANINE-CARBOXYPEPTIDASE/ENDOPEPTIDASE AMPH"/>
    <property type="match status" value="1"/>
</dbReference>
<dbReference type="InterPro" id="IPR001466">
    <property type="entry name" value="Beta-lactam-related"/>
</dbReference>
<dbReference type="Gene3D" id="3.40.710.10">
    <property type="entry name" value="DD-peptidase/beta-lactamase superfamily"/>
    <property type="match status" value="1"/>
</dbReference>
<feature type="domain" description="Beta-lactamase-related" evidence="3">
    <location>
        <begin position="41"/>
        <end position="355"/>
    </location>
</feature>
<dbReference type="EMBL" id="JAYKLX010000001">
    <property type="protein sequence ID" value="MEB3344180.1"/>
    <property type="molecule type" value="Genomic_DNA"/>
</dbReference>
<keyword evidence="5" id="KW-1185">Reference proteome</keyword>
<dbReference type="Proteomes" id="UP001327027">
    <property type="component" value="Unassembled WGS sequence"/>
</dbReference>
<evidence type="ECO:0000259" key="3">
    <source>
        <dbReference type="Pfam" id="PF00144"/>
    </source>
</evidence>
<protein>
    <submittedName>
        <fullName evidence="4">Serine hydrolase domain-containing protein</fullName>
        <ecNumber evidence="4">3.1.1.103</ecNumber>
    </submittedName>
</protein>
<keyword evidence="1" id="KW-0812">Transmembrane</keyword>
<gene>
    <name evidence="4" type="ORF">U6A24_01845</name>
</gene>
<dbReference type="GO" id="GO:0016787">
    <property type="term" value="F:hydrolase activity"/>
    <property type="evidence" value="ECO:0007669"/>
    <property type="project" value="UniProtKB-KW"/>
</dbReference>